<dbReference type="EMBL" id="CAMAPF010000990">
    <property type="protein sequence ID" value="CAH9135552.1"/>
    <property type="molecule type" value="Genomic_DNA"/>
</dbReference>
<feature type="region of interest" description="Disordered" evidence="1">
    <location>
        <begin position="1"/>
        <end position="27"/>
    </location>
</feature>
<comment type="caution">
    <text evidence="4">The sequence shown here is derived from an EMBL/GenBank/DDBJ whole genome shotgun (WGS) entry which is preliminary data.</text>
</comment>
<evidence type="ECO:0000259" key="2">
    <source>
        <dbReference type="Pfam" id="PF04937"/>
    </source>
</evidence>
<dbReference type="GO" id="GO:0046983">
    <property type="term" value="F:protein dimerization activity"/>
    <property type="evidence" value="ECO:0007669"/>
    <property type="project" value="InterPro"/>
</dbReference>
<dbReference type="Proteomes" id="UP001152523">
    <property type="component" value="Unassembled WGS sequence"/>
</dbReference>
<feature type="compositionally biased region" description="Basic and acidic residues" evidence="1">
    <location>
        <begin position="8"/>
        <end position="21"/>
    </location>
</feature>
<dbReference type="PANTHER" id="PTHR32166:SF74">
    <property type="entry name" value="OS05G0256350 PROTEIN"/>
    <property type="match status" value="1"/>
</dbReference>
<accession>A0AAV0FJT0</accession>
<evidence type="ECO:0008006" key="6">
    <source>
        <dbReference type="Google" id="ProtNLM"/>
    </source>
</evidence>
<gene>
    <name evidence="4" type="ORF">CEPIT_LOCUS34601</name>
</gene>
<keyword evidence="5" id="KW-1185">Reference proteome</keyword>
<feature type="domain" description="DUF659" evidence="2">
    <location>
        <begin position="233"/>
        <end position="383"/>
    </location>
</feature>
<protein>
    <recommendedName>
        <fullName evidence="6">BED-type domain-containing protein</fullName>
    </recommendedName>
</protein>
<feature type="compositionally biased region" description="Acidic residues" evidence="1">
    <location>
        <begin position="764"/>
        <end position="790"/>
    </location>
</feature>
<evidence type="ECO:0000259" key="3">
    <source>
        <dbReference type="Pfam" id="PF05699"/>
    </source>
</evidence>
<dbReference type="InterPro" id="IPR008906">
    <property type="entry name" value="HATC_C_dom"/>
</dbReference>
<organism evidence="4 5">
    <name type="scientific">Cuscuta epithymum</name>
    <dbReference type="NCBI Taxonomy" id="186058"/>
    <lineage>
        <taxon>Eukaryota</taxon>
        <taxon>Viridiplantae</taxon>
        <taxon>Streptophyta</taxon>
        <taxon>Embryophyta</taxon>
        <taxon>Tracheophyta</taxon>
        <taxon>Spermatophyta</taxon>
        <taxon>Magnoliopsida</taxon>
        <taxon>eudicotyledons</taxon>
        <taxon>Gunneridae</taxon>
        <taxon>Pentapetalae</taxon>
        <taxon>asterids</taxon>
        <taxon>lamiids</taxon>
        <taxon>Solanales</taxon>
        <taxon>Convolvulaceae</taxon>
        <taxon>Cuscuteae</taxon>
        <taxon>Cuscuta</taxon>
        <taxon>Cuscuta subgen. Cuscuta</taxon>
    </lineage>
</organism>
<feature type="domain" description="HAT C-terminal dimerisation" evidence="3">
    <location>
        <begin position="610"/>
        <end position="675"/>
    </location>
</feature>
<name>A0AAV0FJT0_9ASTE</name>
<evidence type="ECO:0000313" key="4">
    <source>
        <dbReference type="EMBL" id="CAH9135552.1"/>
    </source>
</evidence>
<sequence length="810" mass="92431">MADPETYDPSKDPSRKPKSDDPGWEFGFWPDKNNRDLVECALCGRQVHSGVKRLKQHLVGGYGDVEKCAKTTAEIRTKIGNYMKSKMKNKMPVPVELDDEDDELDEDHVTQVSSRASSIHPVPSSGTAIKRKRVAQATLKFQHSLPKSGKPTNSVASMIRKSPEEVIEERHSQGKSQQTLEGCTRSKEEVKKVHGHIADFFYENGIPFNAANSRSYEIMIESIGQFGPGLKPPSYHELRVPLLEEAVKDTEKLKENHEIAWKQYGCTLMSDGWSDKRSRHLVNFLVNSPEGTFFLESIDASHESQDASLLASLLEKQIQKIGKENVIQVVTDNGANYKAAGKLLEQRIPTLSWTPCAAHCLDLMMEDIGKLVEFKPWIDSARRCTTFIYRHTRILSAMRERTGGRDLVRAGVTRFATAFLTLQSLCKYREPLRNLFVSQDWNNSKLSSTAVGQRVCDTILATKFWNGVEDTLRACHPLLVVLRIVDGDEHPAMPELAMAMREAKKKINESFAGRPRVLKKLMKIFEDRWADQMEVKLYGAALFLNPSKYFDLKRTDTAYAYEQRALFNDVVYKMIGDDELECKISKQVDDYDFLRGGFAKPLPIKHQKTKAPLNWWNAFGGHALELQSLALRIIGLCCSSSGCERNWSTFEFIHTKKRNRLEHKRLNDLVFIQYNRKIVNRFKKRREEGSSFNPLVLEEFSWDNEWVDDSGSQVVHHGDDLLWDEVDEALGASRNLDRRNPRRGDGGEPSSSVRVYSRRRNDDTDVEENGQESEPFPNDDLDVDDEDQDAMDIIHNNQADSRFDDFLDDV</sequence>
<proteinExistence type="predicted"/>
<dbReference type="SUPFAM" id="SSF53098">
    <property type="entry name" value="Ribonuclease H-like"/>
    <property type="match status" value="1"/>
</dbReference>
<dbReference type="InterPro" id="IPR007021">
    <property type="entry name" value="DUF659"/>
</dbReference>
<feature type="compositionally biased region" description="Basic and acidic residues" evidence="1">
    <location>
        <begin position="735"/>
        <end position="746"/>
    </location>
</feature>
<evidence type="ECO:0000313" key="5">
    <source>
        <dbReference type="Proteomes" id="UP001152523"/>
    </source>
</evidence>
<feature type="region of interest" description="Disordered" evidence="1">
    <location>
        <begin position="733"/>
        <end position="790"/>
    </location>
</feature>
<dbReference type="AlphaFoldDB" id="A0AAV0FJT0"/>
<dbReference type="Pfam" id="PF04937">
    <property type="entry name" value="DUF659"/>
    <property type="match status" value="1"/>
</dbReference>
<dbReference type="Pfam" id="PF05699">
    <property type="entry name" value="Dimer_Tnp_hAT"/>
    <property type="match status" value="1"/>
</dbReference>
<dbReference type="PANTHER" id="PTHR32166">
    <property type="entry name" value="OSJNBA0013A04.12 PROTEIN"/>
    <property type="match status" value="1"/>
</dbReference>
<evidence type="ECO:0000256" key="1">
    <source>
        <dbReference type="SAM" id="MobiDB-lite"/>
    </source>
</evidence>
<dbReference type="InterPro" id="IPR012337">
    <property type="entry name" value="RNaseH-like_sf"/>
</dbReference>
<reference evidence="4" key="1">
    <citation type="submission" date="2022-07" db="EMBL/GenBank/DDBJ databases">
        <authorList>
            <person name="Macas J."/>
            <person name="Novak P."/>
            <person name="Neumann P."/>
        </authorList>
    </citation>
    <scope>NUCLEOTIDE SEQUENCE</scope>
</reference>